<gene>
    <name evidence="1" type="ORF">GWK47_022238</name>
</gene>
<organism evidence="1 2">
    <name type="scientific">Chionoecetes opilio</name>
    <name type="common">Atlantic snow crab</name>
    <name type="synonym">Cancer opilio</name>
    <dbReference type="NCBI Taxonomy" id="41210"/>
    <lineage>
        <taxon>Eukaryota</taxon>
        <taxon>Metazoa</taxon>
        <taxon>Ecdysozoa</taxon>
        <taxon>Arthropoda</taxon>
        <taxon>Crustacea</taxon>
        <taxon>Multicrustacea</taxon>
        <taxon>Malacostraca</taxon>
        <taxon>Eumalacostraca</taxon>
        <taxon>Eucarida</taxon>
        <taxon>Decapoda</taxon>
        <taxon>Pleocyemata</taxon>
        <taxon>Brachyura</taxon>
        <taxon>Eubrachyura</taxon>
        <taxon>Majoidea</taxon>
        <taxon>Majidae</taxon>
        <taxon>Chionoecetes</taxon>
    </lineage>
</organism>
<proteinExistence type="predicted"/>
<sequence>MPPLPCSDSGAKICTHSTFLSQNALCPSDPTRSAACADSLTLTDMMMWTVPRHGWQVLRLGLCRLKPECAERAAVVPLRSARDGECSNLCEDKDGNGCFSPAVCNLRHSVTKKEILHNTCDDGKSWSTC</sequence>
<protein>
    <submittedName>
        <fullName evidence="1">Uncharacterized protein</fullName>
    </submittedName>
</protein>
<evidence type="ECO:0000313" key="1">
    <source>
        <dbReference type="EMBL" id="KAG0710723.1"/>
    </source>
</evidence>
<accession>A0A8J4XN80</accession>
<reference evidence="1" key="1">
    <citation type="submission" date="2020-07" db="EMBL/GenBank/DDBJ databases">
        <title>The High-quality genome of the commercially important snow crab, Chionoecetes opilio.</title>
        <authorList>
            <person name="Jeong J.-H."/>
            <person name="Ryu S."/>
        </authorList>
    </citation>
    <scope>NUCLEOTIDE SEQUENCE</scope>
    <source>
        <strain evidence="1">MADBK_172401_WGS</strain>
        <tissue evidence="1">Digestive gland</tissue>
    </source>
</reference>
<evidence type="ECO:0000313" key="2">
    <source>
        <dbReference type="Proteomes" id="UP000770661"/>
    </source>
</evidence>
<name>A0A8J4XN80_CHIOP</name>
<dbReference type="Proteomes" id="UP000770661">
    <property type="component" value="Unassembled WGS sequence"/>
</dbReference>
<dbReference type="AlphaFoldDB" id="A0A8J4XN80"/>
<dbReference type="EMBL" id="JACEEZ010023948">
    <property type="protein sequence ID" value="KAG0710723.1"/>
    <property type="molecule type" value="Genomic_DNA"/>
</dbReference>
<keyword evidence="2" id="KW-1185">Reference proteome</keyword>
<comment type="caution">
    <text evidence="1">The sequence shown here is derived from an EMBL/GenBank/DDBJ whole genome shotgun (WGS) entry which is preliminary data.</text>
</comment>